<evidence type="ECO:0000313" key="3">
    <source>
        <dbReference type="Proteomes" id="UP000298781"/>
    </source>
</evidence>
<dbReference type="OrthoDB" id="9780507at2"/>
<dbReference type="Gene3D" id="1.20.144.10">
    <property type="entry name" value="Phosphatidic acid phosphatase type 2/haloperoxidase"/>
    <property type="match status" value="1"/>
</dbReference>
<protein>
    <submittedName>
        <fullName evidence="2">Uncharacterized protein</fullName>
    </submittedName>
</protein>
<dbReference type="SUPFAM" id="SSF48317">
    <property type="entry name" value="Acid phosphatase/Vanadium-dependent haloperoxidase"/>
    <property type="match status" value="1"/>
</dbReference>
<dbReference type="RefSeq" id="WP_136962709.1">
    <property type="nucleotide sequence ID" value="NZ_CP039690.1"/>
</dbReference>
<dbReference type="EMBL" id="CP039690">
    <property type="protein sequence ID" value="QCI67276.1"/>
    <property type="molecule type" value="Genomic_DNA"/>
</dbReference>
<evidence type="ECO:0000256" key="1">
    <source>
        <dbReference type="SAM" id="SignalP"/>
    </source>
</evidence>
<gene>
    <name evidence="2" type="ORF">E8M01_25440</name>
</gene>
<accession>A0A4D7BD23</accession>
<keyword evidence="1" id="KW-0732">Signal</keyword>
<proteinExistence type="predicted"/>
<feature type="chain" id="PRO_5020929494" evidence="1">
    <location>
        <begin position="24"/>
        <end position="191"/>
    </location>
</feature>
<dbReference type="KEGG" id="pstg:E8M01_25440"/>
<organism evidence="2 3">
    <name type="scientific">Phreatobacter stygius</name>
    <dbReference type="NCBI Taxonomy" id="1940610"/>
    <lineage>
        <taxon>Bacteria</taxon>
        <taxon>Pseudomonadati</taxon>
        <taxon>Pseudomonadota</taxon>
        <taxon>Alphaproteobacteria</taxon>
        <taxon>Hyphomicrobiales</taxon>
        <taxon>Phreatobacteraceae</taxon>
        <taxon>Phreatobacter</taxon>
    </lineage>
</organism>
<evidence type="ECO:0000313" key="2">
    <source>
        <dbReference type="EMBL" id="QCI67276.1"/>
    </source>
</evidence>
<sequence>MKQNLLSVILTSLMITLAGPVGAQTDHGGRSNAPADPHFNLLPGYLQQADLPDSLLLLPASPADGSAALARDEEARTEAARQGGSARWQQAVRDAELNFPQPAENFSCAMGIAIDEKNTPRLYNLMRKMLTDVGLSTYGVKNKVQRTRPFVRHAEGTCTPGDEAILRTDGSYPWSCPVAWCSWRKAPRSPA</sequence>
<feature type="signal peptide" evidence="1">
    <location>
        <begin position="1"/>
        <end position="23"/>
    </location>
</feature>
<dbReference type="Proteomes" id="UP000298781">
    <property type="component" value="Chromosome"/>
</dbReference>
<name>A0A4D7BD23_9HYPH</name>
<dbReference type="InterPro" id="IPR036938">
    <property type="entry name" value="PAP2/HPO_sf"/>
</dbReference>
<keyword evidence="3" id="KW-1185">Reference proteome</keyword>
<reference evidence="2 3" key="1">
    <citation type="submission" date="2019-04" db="EMBL/GenBank/DDBJ databases">
        <title>Phreatobacter aquaticus sp. nov.</title>
        <authorList>
            <person name="Choi A."/>
        </authorList>
    </citation>
    <scope>NUCLEOTIDE SEQUENCE [LARGE SCALE GENOMIC DNA]</scope>
    <source>
        <strain evidence="2 3">KCTC 52518</strain>
    </source>
</reference>
<dbReference type="AlphaFoldDB" id="A0A4D7BD23"/>